<reference evidence="2" key="1">
    <citation type="submission" date="2023-01" db="EMBL/GenBank/DDBJ databases">
        <authorList>
            <person name="Piombo E."/>
        </authorList>
    </citation>
    <scope>NUCLEOTIDE SEQUENCE</scope>
</reference>
<comment type="caution">
    <text evidence="2">The sequence shown here is derived from an EMBL/GenBank/DDBJ whole genome shotgun (WGS) entry which is preliminary data.</text>
</comment>
<gene>
    <name evidence="2" type="ORF">CCHLO57077_00016841</name>
</gene>
<evidence type="ECO:0000313" key="3">
    <source>
        <dbReference type="Proteomes" id="UP001160390"/>
    </source>
</evidence>
<name>A0AA35VC28_9HYPO</name>
<dbReference type="AlphaFoldDB" id="A0AA35VC28"/>
<organism evidence="2 3">
    <name type="scientific">Clonostachys chloroleuca</name>
    <dbReference type="NCBI Taxonomy" id="1926264"/>
    <lineage>
        <taxon>Eukaryota</taxon>
        <taxon>Fungi</taxon>
        <taxon>Dikarya</taxon>
        <taxon>Ascomycota</taxon>
        <taxon>Pezizomycotina</taxon>
        <taxon>Sordariomycetes</taxon>
        <taxon>Hypocreomycetidae</taxon>
        <taxon>Hypocreales</taxon>
        <taxon>Bionectriaceae</taxon>
        <taxon>Clonostachys</taxon>
    </lineage>
</organism>
<feature type="transmembrane region" description="Helical" evidence="1">
    <location>
        <begin position="25"/>
        <end position="46"/>
    </location>
</feature>
<evidence type="ECO:0000313" key="2">
    <source>
        <dbReference type="EMBL" id="CAI6100061.1"/>
    </source>
</evidence>
<proteinExistence type="predicted"/>
<keyword evidence="3" id="KW-1185">Reference proteome</keyword>
<evidence type="ECO:0000256" key="1">
    <source>
        <dbReference type="SAM" id="Phobius"/>
    </source>
</evidence>
<keyword evidence="1" id="KW-0812">Transmembrane</keyword>
<protein>
    <submittedName>
        <fullName evidence="2">Uncharacterized protein</fullName>
    </submittedName>
</protein>
<dbReference type="EMBL" id="CABFNP030001335">
    <property type="protein sequence ID" value="CAI6100061.1"/>
    <property type="molecule type" value="Genomic_DNA"/>
</dbReference>
<keyword evidence="1" id="KW-1133">Transmembrane helix</keyword>
<sequence>MTAYLRTSGGDRTVHGQAFVQENHIVLFLLAIQIGFTIIFLAAVIFHTERLGIDIVKSSNMAELFALQDTLEQEAKFVGINPRIDNNATAELTRRNGVWKLDLR</sequence>
<keyword evidence="1" id="KW-0472">Membrane</keyword>
<dbReference type="Proteomes" id="UP001160390">
    <property type="component" value="Unassembled WGS sequence"/>
</dbReference>
<accession>A0AA35VC28</accession>